<keyword evidence="11" id="KW-1185">Reference proteome</keyword>
<dbReference type="PANTHER" id="PTHR24114:SF2">
    <property type="entry name" value="F-BOX DOMAIN-CONTAINING PROTEIN-RELATED"/>
    <property type="match status" value="1"/>
</dbReference>
<dbReference type="EMBL" id="CAJNOQ010003355">
    <property type="protein sequence ID" value="CAF1008349.1"/>
    <property type="molecule type" value="Genomic_DNA"/>
</dbReference>
<evidence type="ECO:0000313" key="11">
    <source>
        <dbReference type="Proteomes" id="UP000663829"/>
    </source>
</evidence>
<reference evidence="8" key="1">
    <citation type="submission" date="2021-02" db="EMBL/GenBank/DDBJ databases">
        <authorList>
            <person name="Nowell W R."/>
        </authorList>
    </citation>
    <scope>NUCLEOTIDE SEQUENCE</scope>
</reference>
<dbReference type="PROSITE" id="PS51996">
    <property type="entry name" value="TR_MART"/>
    <property type="match status" value="1"/>
</dbReference>
<keyword evidence="2 6" id="KW-0328">Glycosyltransferase</keyword>
<evidence type="ECO:0000313" key="10">
    <source>
        <dbReference type="EMBL" id="CAF3779468.1"/>
    </source>
</evidence>
<dbReference type="Pfam" id="PF13516">
    <property type="entry name" value="LRR_6"/>
    <property type="match status" value="6"/>
</dbReference>
<dbReference type="Pfam" id="PF01129">
    <property type="entry name" value="ART"/>
    <property type="match status" value="1"/>
</dbReference>
<dbReference type="Proteomes" id="UP000681722">
    <property type="component" value="Unassembled WGS sequence"/>
</dbReference>
<dbReference type="GO" id="GO:0016779">
    <property type="term" value="F:nucleotidyltransferase activity"/>
    <property type="evidence" value="ECO:0007669"/>
    <property type="project" value="UniProtKB-KW"/>
</dbReference>
<dbReference type="Proteomes" id="UP000677228">
    <property type="component" value="Unassembled WGS sequence"/>
</dbReference>
<keyword evidence="3 6" id="KW-0808">Transferase</keyword>
<evidence type="ECO:0000256" key="3">
    <source>
        <dbReference type="ARBA" id="ARBA00022679"/>
    </source>
</evidence>
<evidence type="ECO:0000256" key="6">
    <source>
        <dbReference type="RuleBase" id="RU361228"/>
    </source>
</evidence>
<dbReference type="SUPFAM" id="SSF56399">
    <property type="entry name" value="ADP-ribosylation"/>
    <property type="match status" value="1"/>
</dbReference>
<keyword evidence="4" id="KW-0548">Nucleotidyltransferase</keyword>
<evidence type="ECO:0000256" key="1">
    <source>
        <dbReference type="ARBA" id="ARBA00009558"/>
    </source>
</evidence>
<name>A0A814HAX8_9BILA</name>
<evidence type="ECO:0000256" key="5">
    <source>
        <dbReference type="ARBA" id="ARBA00047597"/>
    </source>
</evidence>
<dbReference type="Gene3D" id="3.80.10.10">
    <property type="entry name" value="Ribonuclease Inhibitor"/>
    <property type="match status" value="2"/>
</dbReference>
<dbReference type="InterPro" id="IPR000768">
    <property type="entry name" value="ART"/>
</dbReference>
<dbReference type="InterPro" id="IPR032675">
    <property type="entry name" value="LRR_dom_sf"/>
</dbReference>
<organism evidence="8 11">
    <name type="scientific">Didymodactylos carnosus</name>
    <dbReference type="NCBI Taxonomy" id="1234261"/>
    <lineage>
        <taxon>Eukaryota</taxon>
        <taxon>Metazoa</taxon>
        <taxon>Spiralia</taxon>
        <taxon>Gnathifera</taxon>
        <taxon>Rotifera</taxon>
        <taxon>Eurotatoria</taxon>
        <taxon>Bdelloidea</taxon>
        <taxon>Philodinida</taxon>
        <taxon>Philodinidae</taxon>
        <taxon>Didymodactylos</taxon>
    </lineage>
</organism>
<sequence length="521" mass="56957">MAKEYVHDEAKPNQRYSDILNEPRKLLLPIDGYQNVALISLEEAVRNISHLLDSDISTKVYIAKENSRHPEDGLTPDESASIHLYTMESVEDGVSLYFILNKTLRLENRQHLKPWFPYLKLLLTGLFKLKSQKKTVWRGINGNLSQEFDQGAKFIWWGISSCTESLNVLESEQFLGKTGTRTLFNIECLNGKMIKKHSYYPAEDEILLLPATQFEVVGRVQPAAGLYIVQLREVIPPIVFLKPPSGYSALSIEDATPETLPKPSKTLKAGNKDLANTEPVNVKHCTVSANVDTSLLVNLQNLRLSKTEKEMVATILSDSGTTLYIGSNQISFEGRKAIAEALKVNQTLITLNIEGNQISSEGGKAIAEALKVNQTLTTLYIGNNRISSEGGKAIAKALKVNQTLTTLNNEGNQISSEGGKAIAEALKVNRTLTTFNIWNNQISSEGGKAIAEALNVNQTLTTLNIGNNQISSEGGKATAEALKVNRTLTTLYIGNNQISSEGGKAIAEASKLNGICSVKGV</sequence>
<evidence type="ECO:0000256" key="4">
    <source>
        <dbReference type="ARBA" id="ARBA00022695"/>
    </source>
</evidence>
<dbReference type="InterPro" id="IPR052394">
    <property type="entry name" value="LRR-containing"/>
</dbReference>
<dbReference type="EMBL" id="CAJOBC010003355">
    <property type="protein sequence ID" value="CAF3779468.1"/>
    <property type="molecule type" value="Genomic_DNA"/>
</dbReference>
<comment type="caution">
    <text evidence="8">The sequence shown here is derived from an EMBL/GenBank/DDBJ whole genome shotgun (WGS) entry which is preliminary data.</text>
</comment>
<accession>A0A814HAX8</accession>
<dbReference type="Gene3D" id="3.90.176.10">
    <property type="entry name" value="Toxin ADP-ribosyltransferase, Chain A, domain 1"/>
    <property type="match status" value="1"/>
</dbReference>
<protein>
    <recommendedName>
        <fullName evidence="6">NAD(P)(+)--arginine ADP-ribosyltransferase</fullName>
        <ecNumber evidence="6">2.4.2.31</ecNumber>
    </recommendedName>
    <alternativeName>
        <fullName evidence="6">Mono(ADP-ribosyl)transferase</fullName>
    </alternativeName>
</protein>
<comment type="catalytic activity">
    <reaction evidence="5 6">
        <text>L-arginyl-[protein] + NAD(+) = N(omega)-(ADP-D-ribosyl)-L-arginyl-[protein] + nicotinamide + H(+)</text>
        <dbReference type="Rhea" id="RHEA:19149"/>
        <dbReference type="Rhea" id="RHEA-COMP:10532"/>
        <dbReference type="Rhea" id="RHEA-COMP:15087"/>
        <dbReference type="ChEBI" id="CHEBI:15378"/>
        <dbReference type="ChEBI" id="CHEBI:17154"/>
        <dbReference type="ChEBI" id="CHEBI:29965"/>
        <dbReference type="ChEBI" id="CHEBI:57540"/>
        <dbReference type="ChEBI" id="CHEBI:142554"/>
        <dbReference type="EC" id="2.4.2.31"/>
    </reaction>
</comment>
<dbReference type="PANTHER" id="PTHR24114">
    <property type="entry name" value="LEUCINE RICH REPEAT FAMILY PROTEIN"/>
    <property type="match status" value="1"/>
</dbReference>
<dbReference type="SUPFAM" id="SSF52047">
    <property type="entry name" value="RNI-like"/>
    <property type="match status" value="1"/>
</dbReference>
<proteinExistence type="inferred from homology"/>
<dbReference type="SMART" id="SM00368">
    <property type="entry name" value="LRR_RI"/>
    <property type="match status" value="7"/>
</dbReference>
<dbReference type="AlphaFoldDB" id="A0A814HAX8"/>
<keyword evidence="6" id="KW-0520">NAD</keyword>
<keyword evidence="6" id="KW-0521">NADP</keyword>
<dbReference type="EMBL" id="CAJNOK010005528">
    <property type="protein sequence ID" value="CAF0975965.1"/>
    <property type="molecule type" value="Genomic_DNA"/>
</dbReference>
<evidence type="ECO:0000313" key="9">
    <source>
        <dbReference type="EMBL" id="CAF3746714.1"/>
    </source>
</evidence>
<dbReference type="Proteomes" id="UP000663829">
    <property type="component" value="Unassembled WGS sequence"/>
</dbReference>
<evidence type="ECO:0000313" key="7">
    <source>
        <dbReference type="EMBL" id="CAF0975965.1"/>
    </source>
</evidence>
<dbReference type="OrthoDB" id="120976at2759"/>
<evidence type="ECO:0000256" key="2">
    <source>
        <dbReference type="ARBA" id="ARBA00022676"/>
    </source>
</evidence>
<evidence type="ECO:0000313" key="8">
    <source>
        <dbReference type="EMBL" id="CAF1008349.1"/>
    </source>
</evidence>
<dbReference type="InterPro" id="IPR001611">
    <property type="entry name" value="Leu-rich_rpt"/>
</dbReference>
<dbReference type="EMBL" id="CAJOBA010005533">
    <property type="protein sequence ID" value="CAF3746714.1"/>
    <property type="molecule type" value="Genomic_DNA"/>
</dbReference>
<dbReference type="EC" id="2.4.2.31" evidence="6"/>
<gene>
    <name evidence="8" type="ORF">GPM918_LOCUS14129</name>
    <name evidence="7" type="ORF">OVA965_LOCUS13331</name>
    <name evidence="10" type="ORF">SRO942_LOCUS14129</name>
    <name evidence="9" type="ORF">TMI583_LOCUS13332</name>
</gene>
<dbReference type="GO" id="GO:0106274">
    <property type="term" value="F:NAD+-protein-arginine ADP-ribosyltransferase activity"/>
    <property type="evidence" value="ECO:0007669"/>
    <property type="project" value="UniProtKB-EC"/>
</dbReference>
<comment type="similarity">
    <text evidence="1 6">Belongs to the Arg-specific ADP-ribosyltransferase family.</text>
</comment>
<dbReference type="Proteomes" id="UP000682733">
    <property type="component" value="Unassembled WGS sequence"/>
</dbReference>